<dbReference type="RefSeq" id="WP_130415603.1">
    <property type="nucleotide sequence ID" value="NZ_SHKX01000016.1"/>
</dbReference>
<sequence length="130" mass="14776">MPSLTPDQQVYINQRLAQIRWWNRLGWLLMVALAGFFGWLWTRHPLYVDPQLLLQRLRNGSVADIEIARLAALGNLAFLGCGLLLACMILLVYAAMWAEATTIRRLTAEPLPPQPVEPPEEDNFRDQPPA</sequence>
<dbReference type="EMBL" id="SHKX01000016">
    <property type="protein sequence ID" value="RZU36961.1"/>
    <property type="molecule type" value="Genomic_DNA"/>
</dbReference>
<dbReference type="AlphaFoldDB" id="A0A4Q7YJZ6"/>
<reference evidence="3 4" key="1">
    <citation type="submission" date="2019-02" db="EMBL/GenBank/DDBJ databases">
        <title>Genomic Encyclopedia of Type Strains, Phase IV (KMG-IV): sequencing the most valuable type-strain genomes for metagenomic binning, comparative biology and taxonomic classification.</title>
        <authorList>
            <person name="Goeker M."/>
        </authorList>
    </citation>
    <scope>NUCLEOTIDE SEQUENCE [LARGE SCALE GENOMIC DNA]</scope>
    <source>
        <strain evidence="3 4">DSM 105135</strain>
    </source>
</reference>
<feature type="transmembrane region" description="Helical" evidence="2">
    <location>
        <begin position="21"/>
        <end position="41"/>
    </location>
</feature>
<evidence type="ECO:0000256" key="2">
    <source>
        <dbReference type="SAM" id="Phobius"/>
    </source>
</evidence>
<name>A0A4Q7YJZ6_9GAMM</name>
<keyword evidence="2" id="KW-1133">Transmembrane helix</keyword>
<evidence type="ECO:0000313" key="3">
    <source>
        <dbReference type="EMBL" id="RZU36961.1"/>
    </source>
</evidence>
<feature type="region of interest" description="Disordered" evidence="1">
    <location>
        <begin position="109"/>
        <end position="130"/>
    </location>
</feature>
<protein>
    <submittedName>
        <fullName evidence="3">Uncharacterized protein</fullName>
    </submittedName>
</protein>
<feature type="transmembrane region" description="Helical" evidence="2">
    <location>
        <begin position="76"/>
        <end position="96"/>
    </location>
</feature>
<keyword evidence="4" id="KW-1185">Reference proteome</keyword>
<keyword evidence="2" id="KW-0472">Membrane</keyword>
<dbReference type="Proteomes" id="UP000292423">
    <property type="component" value="Unassembled WGS sequence"/>
</dbReference>
<dbReference type="OrthoDB" id="9553911at2"/>
<comment type="caution">
    <text evidence="3">The sequence shown here is derived from an EMBL/GenBank/DDBJ whole genome shotgun (WGS) entry which is preliminary data.</text>
</comment>
<evidence type="ECO:0000313" key="4">
    <source>
        <dbReference type="Proteomes" id="UP000292423"/>
    </source>
</evidence>
<organism evidence="3 4">
    <name type="scientific">Fluviicoccus keumensis</name>
    <dbReference type="NCBI Taxonomy" id="1435465"/>
    <lineage>
        <taxon>Bacteria</taxon>
        <taxon>Pseudomonadati</taxon>
        <taxon>Pseudomonadota</taxon>
        <taxon>Gammaproteobacteria</taxon>
        <taxon>Moraxellales</taxon>
        <taxon>Moraxellaceae</taxon>
        <taxon>Fluviicoccus</taxon>
    </lineage>
</organism>
<accession>A0A4Q7YJZ6</accession>
<evidence type="ECO:0000256" key="1">
    <source>
        <dbReference type="SAM" id="MobiDB-lite"/>
    </source>
</evidence>
<gene>
    <name evidence="3" type="ORF">EV700_3174</name>
</gene>
<proteinExistence type="predicted"/>
<keyword evidence="2" id="KW-0812">Transmembrane</keyword>